<evidence type="ECO:0000256" key="1">
    <source>
        <dbReference type="SAM" id="Coils"/>
    </source>
</evidence>
<dbReference type="AlphaFoldDB" id="A0A1M4Z952"/>
<organism evidence="3 4">
    <name type="scientific">Schwartzia succinivorans DSM 10502</name>
    <dbReference type="NCBI Taxonomy" id="1123243"/>
    <lineage>
        <taxon>Bacteria</taxon>
        <taxon>Bacillati</taxon>
        <taxon>Bacillota</taxon>
        <taxon>Negativicutes</taxon>
        <taxon>Selenomonadales</taxon>
        <taxon>Selenomonadaceae</taxon>
        <taxon>Schwartzia</taxon>
    </lineage>
</organism>
<evidence type="ECO:0000313" key="3">
    <source>
        <dbReference type="EMBL" id="SHF14116.1"/>
    </source>
</evidence>
<accession>A0A1M4Z952</accession>
<dbReference type="OrthoDB" id="1666171at2"/>
<protein>
    <submittedName>
        <fullName evidence="3">Uncharacterized protein</fullName>
    </submittedName>
</protein>
<dbReference type="Proteomes" id="UP000184404">
    <property type="component" value="Unassembled WGS sequence"/>
</dbReference>
<gene>
    <name evidence="3" type="ORF">SAMN02745190_01957</name>
</gene>
<sequence length="147" mass="17029">MAEFISSRHTGLFMQPVSATSSSTDKKQQNKAQQQDFKSLFRRFVEERGDTLEETLEKKDEVRKELEALQAQRQVTEIIRRILPDGTIMVTHYEQGNIVDRYFKRPHYKEVPDPSADIPRASDGTRLTAQQKMKFVPKQALLDDLFG</sequence>
<feature type="coiled-coil region" evidence="1">
    <location>
        <begin position="49"/>
        <end position="79"/>
    </location>
</feature>
<reference evidence="3 4" key="1">
    <citation type="submission" date="2016-11" db="EMBL/GenBank/DDBJ databases">
        <authorList>
            <person name="Jaros S."/>
            <person name="Januszkiewicz K."/>
            <person name="Wedrychowicz H."/>
        </authorList>
    </citation>
    <scope>NUCLEOTIDE SEQUENCE [LARGE SCALE GENOMIC DNA]</scope>
    <source>
        <strain evidence="3 4">DSM 10502</strain>
    </source>
</reference>
<feature type="region of interest" description="Disordered" evidence="2">
    <location>
        <begin position="15"/>
        <end position="35"/>
    </location>
</feature>
<keyword evidence="4" id="KW-1185">Reference proteome</keyword>
<name>A0A1M4Z952_9FIRM</name>
<evidence type="ECO:0000313" key="4">
    <source>
        <dbReference type="Proteomes" id="UP000184404"/>
    </source>
</evidence>
<proteinExistence type="predicted"/>
<keyword evidence="1" id="KW-0175">Coiled coil</keyword>
<dbReference type="RefSeq" id="WP_072936032.1">
    <property type="nucleotide sequence ID" value="NZ_FQUG01000007.1"/>
</dbReference>
<dbReference type="STRING" id="1123243.SAMN02745190_01957"/>
<dbReference type="EMBL" id="FQUG01000007">
    <property type="protein sequence ID" value="SHF14116.1"/>
    <property type="molecule type" value="Genomic_DNA"/>
</dbReference>
<evidence type="ECO:0000256" key="2">
    <source>
        <dbReference type="SAM" id="MobiDB-lite"/>
    </source>
</evidence>